<evidence type="ECO:0000313" key="1">
    <source>
        <dbReference type="EMBL" id="RKP33567.1"/>
    </source>
</evidence>
<protein>
    <submittedName>
        <fullName evidence="1">Uncharacterized protein</fullName>
    </submittedName>
</protein>
<reference evidence="2" key="1">
    <citation type="journal article" date="2018" name="Nat. Microbiol.">
        <title>Leveraging single-cell genomics to expand the fungal tree of life.</title>
        <authorList>
            <person name="Ahrendt S.R."/>
            <person name="Quandt C.A."/>
            <person name="Ciobanu D."/>
            <person name="Clum A."/>
            <person name="Salamov A."/>
            <person name="Andreopoulos B."/>
            <person name="Cheng J.F."/>
            <person name="Woyke T."/>
            <person name="Pelin A."/>
            <person name="Henrissat B."/>
            <person name="Reynolds N.K."/>
            <person name="Benny G.L."/>
            <person name="Smith M.E."/>
            <person name="James T.Y."/>
            <person name="Grigoriev I.V."/>
        </authorList>
    </citation>
    <scope>NUCLEOTIDE SEQUENCE [LARGE SCALE GENOMIC DNA]</scope>
    <source>
        <strain evidence="2">RSA 468</strain>
    </source>
</reference>
<dbReference type="Proteomes" id="UP000268162">
    <property type="component" value="Unassembled WGS sequence"/>
</dbReference>
<sequence length="303" mass="34740">MQPMDAIMAHAWDIEGGHLTERSDYPDDMTYRKDSFDIETRPSNNRKVVEQEWEYLDYNQLSNRHKRVLFPLLYHLSDLPIQDIAQLYKVFDELVGTQPSVSELQQLTDGDPILQSFTQYFYPEGVAEIFQTSFAQLMTSVNAVLATSDQFDKLKETLKISVSPDFSPSTTDYPILLRLEFGNADIDLVNLISLIQINCGYASALGFETAARNCLNYPNHHHVTPWLLSTMTADGFAHPHRDSKGSPRLAIRVPRRSVEALLKAKGLSVDRLPWLDHEVLLDELYKMRYRRSLPLPRPIANQE</sequence>
<name>A0A4P9ZK10_9FUNG</name>
<organism evidence="1 2">
    <name type="scientific">Dimargaris cristalligena</name>
    <dbReference type="NCBI Taxonomy" id="215637"/>
    <lineage>
        <taxon>Eukaryota</taxon>
        <taxon>Fungi</taxon>
        <taxon>Fungi incertae sedis</taxon>
        <taxon>Zoopagomycota</taxon>
        <taxon>Kickxellomycotina</taxon>
        <taxon>Dimargaritomycetes</taxon>
        <taxon>Dimargaritales</taxon>
        <taxon>Dimargaritaceae</taxon>
        <taxon>Dimargaris</taxon>
    </lineage>
</organism>
<gene>
    <name evidence="1" type="ORF">BJ085DRAFT_40011</name>
</gene>
<evidence type="ECO:0000313" key="2">
    <source>
        <dbReference type="Proteomes" id="UP000268162"/>
    </source>
</evidence>
<dbReference type="EMBL" id="ML003736">
    <property type="protein sequence ID" value="RKP33567.1"/>
    <property type="molecule type" value="Genomic_DNA"/>
</dbReference>
<accession>A0A4P9ZK10</accession>
<proteinExistence type="predicted"/>
<keyword evidence="2" id="KW-1185">Reference proteome</keyword>
<dbReference type="AlphaFoldDB" id="A0A4P9ZK10"/>